<sequence>MKPPIFLSQHGVVIGAPAGTTDVITNYTTTPRFFNVDSEKKETKDCMVGSSLTRVMLRVTLFDLVFPVM</sequence>
<proteinExistence type="predicted"/>
<comment type="caution">
    <text evidence="1">The sequence shown here is derived from an EMBL/GenBank/DDBJ whole genome shotgun (WGS) entry which is preliminary data.</text>
</comment>
<keyword evidence="2" id="KW-1185">Reference proteome</keyword>
<reference evidence="1 2" key="1">
    <citation type="journal article" date="2024" name="G3 (Bethesda)">
        <title>Genome assembly of Hibiscus sabdariffa L. provides insights into metabolisms of medicinal natural products.</title>
        <authorList>
            <person name="Kim T."/>
        </authorList>
    </citation>
    <scope>NUCLEOTIDE SEQUENCE [LARGE SCALE GENOMIC DNA]</scope>
    <source>
        <strain evidence="1">TK-2024</strain>
        <tissue evidence="1">Old leaves</tissue>
    </source>
</reference>
<protein>
    <submittedName>
        <fullName evidence="1">Uncharacterized protein</fullName>
    </submittedName>
</protein>
<dbReference type="Proteomes" id="UP001472677">
    <property type="component" value="Unassembled WGS sequence"/>
</dbReference>
<evidence type="ECO:0000313" key="1">
    <source>
        <dbReference type="EMBL" id="KAK8529953.1"/>
    </source>
</evidence>
<name>A0ABR2D593_9ROSI</name>
<dbReference type="EMBL" id="JBBPBM010000036">
    <property type="protein sequence ID" value="KAK8529953.1"/>
    <property type="molecule type" value="Genomic_DNA"/>
</dbReference>
<evidence type="ECO:0000313" key="2">
    <source>
        <dbReference type="Proteomes" id="UP001472677"/>
    </source>
</evidence>
<gene>
    <name evidence="1" type="ORF">V6N12_060716</name>
</gene>
<accession>A0ABR2D593</accession>
<organism evidence="1 2">
    <name type="scientific">Hibiscus sabdariffa</name>
    <name type="common">roselle</name>
    <dbReference type="NCBI Taxonomy" id="183260"/>
    <lineage>
        <taxon>Eukaryota</taxon>
        <taxon>Viridiplantae</taxon>
        <taxon>Streptophyta</taxon>
        <taxon>Embryophyta</taxon>
        <taxon>Tracheophyta</taxon>
        <taxon>Spermatophyta</taxon>
        <taxon>Magnoliopsida</taxon>
        <taxon>eudicotyledons</taxon>
        <taxon>Gunneridae</taxon>
        <taxon>Pentapetalae</taxon>
        <taxon>rosids</taxon>
        <taxon>malvids</taxon>
        <taxon>Malvales</taxon>
        <taxon>Malvaceae</taxon>
        <taxon>Malvoideae</taxon>
        <taxon>Hibiscus</taxon>
    </lineage>
</organism>